<dbReference type="AlphaFoldDB" id="A0A2H0XAJ7"/>
<comment type="caution">
    <text evidence="2">The sequence shown here is derived from an EMBL/GenBank/DDBJ whole genome shotgun (WGS) entry which is preliminary data.</text>
</comment>
<evidence type="ECO:0000256" key="1">
    <source>
        <dbReference type="SAM" id="Phobius"/>
    </source>
</evidence>
<accession>A0A2H0XAJ7</accession>
<proteinExistence type="predicted"/>
<gene>
    <name evidence="2" type="ORF">COT51_00065</name>
</gene>
<feature type="transmembrane region" description="Helical" evidence="1">
    <location>
        <begin position="55"/>
        <end position="75"/>
    </location>
</feature>
<evidence type="ECO:0000313" key="2">
    <source>
        <dbReference type="EMBL" id="PIS21953.1"/>
    </source>
</evidence>
<reference evidence="3" key="1">
    <citation type="submission" date="2017-09" db="EMBL/GenBank/DDBJ databases">
        <title>Depth-based differentiation of microbial function through sediment-hosted aquifers and enrichment of novel symbionts in the deep terrestrial subsurface.</title>
        <authorList>
            <person name="Probst A.J."/>
            <person name="Ladd B."/>
            <person name="Jarett J.K."/>
            <person name="Geller-Mcgrath D.E."/>
            <person name="Sieber C.M.K."/>
            <person name="Emerson J.B."/>
            <person name="Anantharaman K."/>
            <person name="Thomas B.C."/>
            <person name="Malmstrom R."/>
            <person name="Stieglmeier M."/>
            <person name="Klingl A."/>
            <person name="Woyke T."/>
            <person name="Ryan C.M."/>
            <person name="Banfield J.F."/>
        </authorList>
    </citation>
    <scope>NUCLEOTIDE SEQUENCE [LARGE SCALE GENOMIC DNA]</scope>
</reference>
<sequence length="77" mass="8359">MLKATTFLAVDGANSCRFVGSVKLTNEFAKLDGSHGRLPVEDVTNFNKNRKGGSWATIIIIIIIITTITTGLIFLSF</sequence>
<keyword evidence="1" id="KW-1133">Transmembrane helix</keyword>
<dbReference type="EMBL" id="PEYV01000001">
    <property type="protein sequence ID" value="PIS21953.1"/>
    <property type="molecule type" value="Genomic_DNA"/>
</dbReference>
<evidence type="ECO:0000313" key="3">
    <source>
        <dbReference type="Proteomes" id="UP000231098"/>
    </source>
</evidence>
<protein>
    <submittedName>
        <fullName evidence="2">Uncharacterized protein</fullName>
    </submittedName>
</protein>
<keyword evidence="1" id="KW-0812">Transmembrane</keyword>
<name>A0A2H0XAJ7_UNCKA</name>
<keyword evidence="1" id="KW-0472">Membrane</keyword>
<organism evidence="2 3">
    <name type="scientific">candidate division WWE3 bacterium CG08_land_8_20_14_0_20_41_15</name>
    <dbReference type="NCBI Taxonomy" id="1975086"/>
    <lineage>
        <taxon>Bacteria</taxon>
        <taxon>Katanobacteria</taxon>
    </lineage>
</organism>
<dbReference type="Proteomes" id="UP000231098">
    <property type="component" value="Unassembled WGS sequence"/>
</dbReference>